<organism evidence="1 2">
    <name type="scientific">Eleutherodactylus coqui</name>
    <name type="common">Puerto Rican coqui</name>
    <dbReference type="NCBI Taxonomy" id="57060"/>
    <lineage>
        <taxon>Eukaryota</taxon>
        <taxon>Metazoa</taxon>
        <taxon>Chordata</taxon>
        <taxon>Craniata</taxon>
        <taxon>Vertebrata</taxon>
        <taxon>Euteleostomi</taxon>
        <taxon>Amphibia</taxon>
        <taxon>Batrachia</taxon>
        <taxon>Anura</taxon>
        <taxon>Neobatrachia</taxon>
        <taxon>Hyloidea</taxon>
        <taxon>Eleutherodactylidae</taxon>
        <taxon>Eleutherodactylinae</taxon>
        <taxon>Eleutherodactylus</taxon>
        <taxon>Eleutherodactylus</taxon>
    </lineage>
</organism>
<comment type="caution">
    <text evidence="1">The sequence shown here is derived from an EMBL/GenBank/DDBJ whole genome shotgun (WGS) entry which is preliminary data.</text>
</comment>
<dbReference type="Proteomes" id="UP000770717">
    <property type="component" value="Unassembled WGS sequence"/>
</dbReference>
<proteinExistence type="predicted"/>
<reference evidence="1" key="1">
    <citation type="thesis" date="2020" institute="ProQuest LLC" country="789 East Eisenhower Parkway, Ann Arbor, MI, USA">
        <title>Comparative Genomics and Chromosome Evolution.</title>
        <authorList>
            <person name="Mudd A.B."/>
        </authorList>
    </citation>
    <scope>NUCLEOTIDE SEQUENCE</scope>
    <source>
        <strain evidence="1">HN-11 Male</strain>
        <tissue evidence="1">Kidney and liver</tissue>
    </source>
</reference>
<keyword evidence="2" id="KW-1185">Reference proteome</keyword>
<evidence type="ECO:0000313" key="1">
    <source>
        <dbReference type="EMBL" id="KAG9492648.1"/>
    </source>
</evidence>
<gene>
    <name evidence="1" type="ORF">GDO78_000901</name>
</gene>
<accession>A0A8J6KG52</accession>
<sequence length="88" mass="10153">MLLWPSKNVKIVCCLKNSRDGRKKKTSIEKKSALLYLYSLIFQLDTLLYYKYIHVKTTGKTFSNSTSEQTVTCLSFINKVSFSSKQTD</sequence>
<evidence type="ECO:0000313" key="2">
    <source>
        <dbReference type="Proteomes" id="UP000770717"/>
    </source>
</evidence>
<name>A0A8J6KG52_ELECQ</name>
<dbReference type="EMBL" id="WNTK01000001">
    <property type="protein sequence ID" value="KAG9492648.1"/>
    <property type="molecule type" value="Genomic_DNA"/>
</dbReference>
<dbReference type="AlphaFoldDB" id="A0A8J6KG52"/>
<protein>
    <submittedName>
        <fullName evidence="1">Uncharacterized protein</fullName>
    </submittedName>
</protein>